<dbReference type="EMBL" id="BAABRU010000011">
    <property type="protein sequence ID" value="GAA5529421.1"/>
    <property type="molecule type" value="Genomic_DNA"/>
</dbReference>
<dbReference type="Proteomes" id="UP001428290">
    <property type="component" value="Unassembled WGS sequence"/>
</dbReference>
<feature type="signal peptide" evidence="1">
    <location>
        <begin position="1"/>
        <end position="22"/>
    </location>
</feature>
<reference evidence="2 3" key="1">
    <citation type="submission" date="2024-02" db="EMBL/GenBank/DDBJ databases">
        <title>Herpetosiphon gulosus NBRC 112829.</title>
        <authorList>
            <person name="Ichikawa N."/>
            <person name="Katano-Makiyama Y."/>
            <person name="Hidaka K."/>
        </authorList>
    </citation>
    <scope>NUCLEOTIDE SEQUENCE [LARGE SCALE GENOMIC DNA]</scope>
    <source>
        <strain evidence="2 3">NBRC 112829</strain>
    </source>
</reference>
<feature type="chain" id="PRO_5046535498" evidence="1">
    <location>
        <begin position="23"/>
        <end position="555"/>
    </location>
</feature>
<dbReference type="RefSeq" id="WP_345723039.1">
    <property type="nucleotide sequence ID" value="NZ_BAABRU010000011.1"/>
</dbReference>
<evidence type="ECO:0000313" key="2">
    <source>
        <dbReference type="EMBL" id="GAA5529421.1"/>
    </source>
</evidence>
<sequence length="555" mass="62857">MQWLWRLGLILSLGFFSNPVAATQSQTLSREIESEHTITQLKLDGNWLAWRTWRTDFVNYTSELLVTNLTTGTSISLGSIQSQTYDFFIENGRVIWRDNQHVYHYDLATQTNTILQVPHQQKHMRWTVAGDWLIWLELEGSPPQLTNQIWKWHLAGNQAPVLVGSEVATIYATDSLQSDGEIISWAYGTQTAGKYSICSEIHYLAFDGSQAPQKLVESACNVEIKQNLLLNKSFYYCKNQHLYARTLANTETLIHENNCRFDTISGFTGSQNFLVAVNYGENSNSNISLVGVDIRQKSMFNIDHFGYSDNNRPTIDINNSVVAWSDHRGAKPVIHVRTIAEIVPTAPRQANDPLLANRRYYPESQHSLGGLFEQYWQKNGGLAVFGYPQSEEFSQINADTGKTYTVQLLERQRYEHHPELAGTPYEVSLGRLGAERLTTLKRNWQNEGDTPAGAQQLPGQCQHFATTDRKVCGAFLSYWQSHGLDLGEPGISYAESLALFGLPLTAPHLETNPDGDQVLTQWFERARFEWHPNNPAEFKVQLGRLAAEQIPSLGW</sequence>
<protein>
    <submittedName>
        <fullName evidence="2">Uncharacterized protein</fullName>
    </submittedName>
</protein>
<comment type="caution">
    <text evidence="2">The sequence shown here is derived from an EMBL/GenBank/DDBJ whole genome shotgun (WGS) entry which is preliminary data.</text>
</comment>
<accession>A0ABP9X4W9</accession>
<proteinExistence type="predicted"/>
<name>A0ABP9X4W9_9CHLR</name>
<gene>
    <name evidence="2" type="ORF">Hgul01_03230</name>
</gene>
<dbReference type="SUPFAM" id="SSF69304">
    <property type="entry name" value="Tricorn protease N-terminal domain"/>
    <property type="match status" value="1"/>
</dbReference>
<keyword evidence="3" id="KW-1185">Reference proteome</keyword>
<evidence type="ECO:0000313" key="3">
    <source>
        <dbReference type="Proteomes" id="UP001428290"/>
    </source>
</evidence>
<organism evidence="2 3">
    <name type="scientific">Herpetosiphon gulosus</name>
    <dbReference type="NCBI Taxonomy" id="1973496"/>
    <lineage>
        <taxon>Bacteria</taxon>
        <taxon>Bacillati</taxon>
        <taxon>Chloroflexota</taxon>
        <taxon>Chloroflexia</taxon>
        <taxon>Herpetosiphonales</taxon>
        <taxon>Herpetosiphonaceae</taxon>
        <taxon>Herpetosiphon</taxon>
    </lineage>
</organism>
<evidence type="ECO:0000256" key="1">
    <source>
        <dbReference type="SAM" id="SignalP"/>
    </source>
</evidence>
<keyword evidence="1" id="KW-0732">Signal</keyword>